<reference evidence="2 3" key="1">
    <citation type="journal article" date="2019" name="Commun. Biol.">
        <title>The bagworm genome reveals a unique fibroin gene that provides high tensile strength.</title>
        <authorList>
            <person name="Kono N."/>
            <person name="Nakamura H."/>
            <person name="Ohtoshi R."/>
            <person name="Tomita M."/>
            <person name="Numata K."/>
            <person name="Arakawa K."/>
        </authorList>
    </citation>
    <scope>NUCLEOTIDE SEQUENCE [LARGE SCALE GENOMIC DNA]</scope>
</reference>
<dbReference type="Proteomes" id="UP000299102">
    <property type="component" value="Unassembled WGS sequence"/>
</dbReference>
<dbReference type="AlphaFoldDB" id="A0A4C1SB56"/>
<accession>A0A4C1SB56</accession>
<dbReference type="OrthoDB" id="425681at2759"/>
<comment type="caution">
    <text evidence="2">The sequence shown here is derived from an EMBL/GenBank/DDBJ whole genome shotgun (WGS) entry which is preliminary data.</text>
</comment>
<dbReference type="EMBL" id="BGZK01000002">
    <property type="protein sequence ID" value="GBO99331.1"/>
    <property type="molecule type" value="Genomic_DNA"/>
</dbReference>
<dbReference type="STRING" id="151549.A0A4C1SB56"/>
<organism evidence="2 3">
    <name type="scientific">Eumeta variegata</name>
    <name type="common">Bagworm moth</name>
    <name type="synonym">Eumeta japonica</name>
    <dbReference type="NCBI Taxonomy" id="151549"/>
    <lineage>
        <taxon>Eukaryota</taxon>
        <taxon>Metazoa</taxon>
        <taxon>Ecdysozoa</taxon>
        <taxon>Arthropoda</taxon>
        <taxon>Hexapoda</taxon>
        <taxon>Insecta</taxon>
        <taxon>Pterygota</taxon>
        <taxon>Neoptera</taxon>
        <taxon>Endopterygota</taxon>
        <taxon>Lepidoptera</taxon>
        <taxon>Glossata</taxon>
        <taxon>Ditrysia</taxon>
        <taxon>Tineoidea</taxon>
        <taxon>Psychidae</taxon>
        <taxon>Oiketicinae</taxon>
        <taxon>Eumeta</taxon>
    </lineage>
</organism>
<evidence type="ECO:0000256" key="1">
    <source>
        <dbReference type="SAM" id="MobiDB-lite"/>
    </source>
</evidence>
<sequence>MVFEKGESTTECDILIEGEKVEQVKEFVYLGSLFTSDGKNQRYRKESECGNKMNRALLAVMNSKSVSRRARLAIHNGVPIPTFTSMYGRESWARAQTKKSRAAAQWGRRGAAAERQLAPGIREHFTAEERQ</sequence>
<feature type="region of interest" description="Disordered" evidence="1">
    <location>
        <begin position="98"/>
        <end position="131"/>
    </location>
</feature>
<gene>
    <name evidence="2" type="ORF">EVAR_575_1</name>
</gene>
<proteinExistence type="predicted"/>
<keyword evidence="3" id="KW-1185">Reference proteome</keyword>
<feature type="compositionally biased region" description="Basic and acidic residues" evidence="1">
    <location>
        <begin position="121"/>
        <end position="131"/>
    </location>
</feature>
<name>A0A4C1SB56_EUMVA</name>
<evidence type="ECO:0000313" key="3">
    <source>
        <dbReference type="Proteomes" id="UP000299102"/>
    </source>
</evidence>
<protein>
    <submittedName>
        <fullName evidence="2">Uncharacterized protein</fullName>
    </submittedName>
</protein>
<feature type="compositionally biased region" description="Low complexity" evidence="1">
    <location>
        <begin position="102"/>
        <end position="116"/>
    </location>
</feature>
<evidence type="ECO:0000313" key="2">
    <source>
        <dbReference type="EMBL" id="GBO99331.1"/>
    </source>
</evidence>